<evidence type="ECO:0008006" key="4">
    <source>
        <dbReference type="Google" id="ProtNLM"/>
    </source>
</evidence>
<keyword evidence="1" id="KW-0472">Membrane</keyword>
<evidence type="ECO:0000313" key="2">
    <source>
        <dbReference type="EMBL" id="MDN4484404.1"/>
    </source>
</evidence>
<dbReference type="AlphaFoldDB" id="A0AB35MKT5"/>
<protein>
    <recommendedName>
        <fullName evidence="4">F5/8 type C domain-containing protein</fullName>
    </recommendedName>
</protein>
<keyword evidence="1" id="KW-1133">Transmembrane helix</keyword>
<name>A0AB35MKT5_9MICO</name>
<keyword evidence="1" id="KW-0812">Transmembrane</keyword>
<evidence type="ECO:0000313" key="3">
    <source>
        <dbReference type="Proteomes" id="UP001172756"/>
    </source>
</evidence>
<sequence>MKGPVTDALAFAAARGRLAASAQMPGVGSRARRRVRRLRRGYAWAYAVGGAALLCIVLLLQPSADPVDAPVADRVIAPPPPISASSDLGDVGARTIASSGAERQAALSCAAAASPGTVQACDAVWVGDAPLIDVSDTSLAVGPDGDVQVTWHVRNVAAGALKLDLSRVTVAVVDGDSVPSPTPPSDPGATAPDVVATAGSSWWASPTARYAFGGDAARVETLSRGGALSGVATLPAGSVAPAGRPRVLIQIALAGESDGGRRTVLEGTTAPLSSIETTAVLLDSAEPRTASDLALGRLGALVCDATGSADDRVPDRWGTDYLWTPTCDPIWLAGDLLADVVVRSDLDRSPYTRVVRWSAVNASSETLTVDLGATTAVLELSPSVEPHESRLWASSGDGIARIDTLWRSTARRTAAVRGPGSQLVQIAPGETVAGSAAFHFPASTQAEAWGERLERTTPVVHLVLAAAGVGHDALVLELVPG</sequence>
<comment type="caution">
    <text evidence="2">The sequence shown here is derived from an EMBL/GenBank/DDBJ whole genome shotgun (WGS) entry which is preliminary data.</text>
</comment>
<dbReference type="EMBL" id="JAUHQB010000011">
    <property type="protein sequence ID" value="MDN4484404.1"/>
    <property type="molecule type" value="Genomic_DNA"/>
</dbReference>
<evidence type="ECO:0000256" key="1">
    <source>
        <dbReference type="SAM" id="Phobius"/>
    </source>
</evidence>
<organism evidence="2 3">
    <name type="scientific">Demequina lignilytica</name>
    <dbReference type="NCBI Taxonomy" id="3051663"/>
    <lineage>
        <taxon>Bacteria</taxon>
        <taxon>Bacillati</taxon>
        <taxon>Actinomycetota</taxon>
        <taxon>Actinomycetes</taxon>
        <taxon>Micrococcales</taxon>
        <taxon>Demequinaceae</taxon>
        <taxon>Demequina</taxon>
    </lineage>
</organism>
<accession>A0AB35MKT5</accession>
<reference evidence="2 3" key="1">
    <citation type="submission" date="2023-06" db="EMBL/GenBank/DDBJ databases">
        <title>SYSU T0a273.</title>
        <authorList>
            <person name="Gao L."/>
            <person name="Fang B.-Z."/>
            <person name="Li W.-J."/>
        </authorList>
    </citation>
    <scope>NUCLEOTIDE SEQUENCE [LARGE SCALE GENOMIC DNA]</scope>
    <source>
        <strain evidence="2 3">SYSU T0a273</strain>
    </source>
</reference>
<gene>
    <name evidence="2" type="ORF">QQ002_12705</name>
</gene>
<dbReference type="RefSeq" id="WP_301160990.1">
    <property type="nucleotide sequence ID" value="NZ_JAUHQB010000011.1"/>
</dbReference>
<dbReference type="Proteomes" id="UP001172756">
    <property type="component" value="Unassembled WGS sequence"/>
</dbReference>
<feature type="transmembrane region" description="Helical" evidence="1">
    <location>
        <begin position="42"/>
        <end position="60"/>
    </location>
</feature>
<proteinExistence type="predicted"/>